<sequence length="117" mass="12348">QKEFMRTFVKNQSSAIYTTGWTWKDVRRLTDDQLQIRSGETLESSESKKLKSSHSTSQPVELQETTSVSAGLTIAAGDPIPAVTSVSAASSIPAATPIAVVVSTTAGASPIKLALRA</sequence>
<accession>A0A699SC41</accession>
<comment type="caution">
    <text evidence="2">The sequence shown here is derived from an EMBL/GenBank/DDBJ whole genome shotgun (WGS) entry which is preliminary data.</text>
</comment>
<gene>
    <name evidence="2" type="ORF">Tci_866723</name>
</gene>
<name>A0A699SC41_TANCI</name>
<dbReference type="AlphaFoldDB" id="A0A699SC41"/>
<proteinExistence type="predicted"/>
<organism evidence="2">
    <name type="scientific">Tanacetum cinerariifolium</name>
    <name type="common">Dalmatian daisy</name>
    <name type="synonym">Chrysanthemum cinerariifolium</name>
    <dbReference type="NCBI Taxonomy" id="118510"/>
    <lineage>
        <taxon>Eukaryota</taxon>
        <taxon>Viridiplantae</taxon>
        <taxon>Streptophyta</taxon>
        <taxon>Embryophyta</taxon>
        <taxon>Tracheophyta</taxon>
        <taxon>Spermatophyta</taxon>
        <taxon>Magnoliopsida</taxon>
        <taxon>eudicotyledons</taxon>
        <taxon>Gunneridae</taxon>
        <taxon>Pentapetalae</taxon>
        <taxon>asterids</taxon>
        <taxon>campanulids</taxon>
        <taxon>Asterales</taxon>
        <taxon>Asteraceae</taxon>
        <taxon>Asteroideae</taxon>
        <taxon>Anthemideae</taxon>
        <taxon>Anthemidinae</taxon>
        <taxon>Tanacetum</taxon>
    </lineage>
</organism>
<protein>
    <submittedName>
        <fullName evidence="2">Uncharacterized protein</fullName>
    </submittedName>
</protein>
<reference evidence="2" key="1">
    <citation type="journal article" date="2019" name="Sci. Rep.">
        <title>Draft genome of Tanacetum cinerariifolium, the natural source of mosquito coil.</title>
        <authorList>
            <person name="Yamashiro T."/>
            <person name="Shiraishi A."/>
            <person name="Satake H."/>
            <person name="Nakayama K."/>
        </authorList>
    </citation>
    <scope>NUCLEOTIDE SEQUENCE</scope>
</reference>
<evidence type="ECO:0000313" key="2">
    <source>
        <dbReference type="EMBL" id="GFC94753.1"/>
    </source>
</evidence>
<feature type="region of interest" description="Disordered" evidence="1">
    <location>
        <begin position="37"/>
        <end position="64"/>
    </location>
</feature>
<dbReference type="EMBL" id="BKCJ011150618">
    <property type="protein sequence ID" value="GFC94753.1"/>
    <property type="molecule type" value="Genomic_DNA"/>
</dbReference>
<feature type="non-terminal residue" evidence="2">
    <location>
        <position position="1"/>
    </location>
</feature>
<evidence type="ECO:0000256" key="1">
    <source>
        <dbReference type="SAM" id="MobiDB-lite"/>
    </source>
</evidence>